<dbReference type="Proteomes" id="UP000323225">
    <property type="component" value="Unassembled WGS sequence"/>
</dbReference>
<evidence type="ECO:0000313" key="2">
    <source>
        <dbReference type="Proteomes" id="UP000323225"/>
    </source>
</evidence>
<dbReference type="EMBL" id="VUAA01000072">
    <property type="protein sequence ID" value="KAA1252463.1"/>
    <property type="molecule type" value="Genomic_DNA"/>
</dbReference>
<reference evidence="1 2" key="1">
    <citation type="submission" date="2019-09" db="EMBL/GenBank/DDBJ databases">
        <authorList>
            <person name="Kritzky A."/>
            <person name="Schelkanova E.Y."/>
            <person name="Alkhova Z.V."/>
            <person name="Smirnova N.I."/>
        </authorList>
    </citation>
    <scope>NUCLEOTIDE SEQUENCE [LARGE SCALE GENOMIC DNA]</scope>
    <source>
        <strain evidence="1 2">M1526</strain>
    </source>
</reference>
<comment type="caution">
    <text evidence="1">The sequence shown here is derived from an EMBL/GenBank/DDBJ whole genome shotgun (WGS) entry which is preliminary data.</text>
</comment>
<name>A0A5Q6PCC0_VIBCL</name>
<evidence type="ECO:0000313" key="1">
    <source>
        <dbReference type="EMBL" id="KAA1252463.1"/>
    </source>
</evidence>
<protein>
    <submittedName>
        <fullName evidence="1">Uncharacterized protein</fullName>
    </submittedName>
</protein>
<sequence>MLTELYMFFSPFKVARYRKVLLGDYYVGEFDNESFAAISPCSEINLTQDNVQDICAKAYEIFITEYQQRDFAQEIIINAIERYDFGEQPRFKHDFRLDGKVKSILKEQLSAMKDRYSISDLAMNTLMLATWDAFIKFKVNKGYEMIAYSHNLKIKCKQKLTFEPYSESEVKNVW</sequence>
<gene>
    <name evidence="1" type="ORF">F0M16_22825</name>
</gene>
<dbReference type="AlphaFoldDB" id="A0A5Q6PCC0"/>
<organism evidence="1 2">
    <name type="scientific">Vibrio cholerae</name>
    <dbReference type="NCBI Taxonomy" id="666"/>
    <lineage>
        <taxon>Bacteria</taxon>
        <taxon>Pseudomonadati</taxon>
        <taxon>Pseudomonadota</taxon>
        <taxon>Gammaproteobacteria</taxon>
        <taxon>Vibrionales</taxon>
        <taxon>Vibrionaceae</taxon>
        <taxon>Vibrio</taxon>
    </lineage>
</organism>
<dbReference type="RefSeq" id="WP_149609232.1">
    <property type="nucleotide sequence ID" value="NZ_JAYDBW010000048.1"/>
</dbReference>
<accession>A0A5Q6PCC0</accession>
<proteinExistence type="predicted"/>